<dbReference type="RefSeq" id="WP_062370152.1">
    <property type="nucleotide sequence ID" value="NZ_CP007140.1"/>
</dbReference>
<dbReference type="Proteomes" id="UP000062043">
    <property type="component" value="Chromosome"/>
</dbReference>
<sequence length="166" mass="18465">MKHIASLIIALLLVVSGVLGYSYHQKSTEAEDAKSGLLSVSNTALFCLTDMDALVTMVENNVSDSVIRERVSRYAFCSLMLREASASLYDATGEKIYWDVHAASTNLADFFNHVRNQYSREGIERNADLFEELGEAILQVHDALGKGNLTETQTERLLNLTESLSW</sequence>
<dbReference type="OrthoDB" id="103575at2157"/>
<dbReference type="AlphaFoldDB" id="A0A0X1KHZ7"/>
<dbReference type="GeneID" id="27134197"/>
<dbReference type="STRING" id="1432656.X802_00780"/>
<protein>
    <submittedName>
        <fullName evidence="1">Uncharacterized protein</fullName>
    </submittedName>
</protein>
<proteinExistence type="predicted"/>
<dbReference type="EMBL" id="CP007140">
    <property type="protein sequence ID" value="AJC70889.1"/>
    <property type="molecule type" value="Genomic_DNA"/>
</dbReference>
<name>A0A0X1KHZ7_9EURY</name>
<reference evidence="1 2" key="1">
    <citation type="submission" date="2014-01" db="EMBL/GenBank/DDBJ databases">
        <title>Genome sequencing of Thermococcus guaymasensis.</title>
        <authorList>
            <person name="Zhang X."/>
            <person name="Alvare G."/>
            <person name="Fristensky B."/>
            <person name="Chen L."/>
            <person name="Suen T."/>
            <person name="Chen Q."/>
            <person name="Ma K."/>
        </authorList>
    </citation>
    <scope>NUCLEOTIDE SEQUENCE [LARGE SCALE GENOMIC DNA]</scope>
    <source>
        <strain evidence="1 2">DSM 11113</strain>
    </source>
</reference>
<evidence type="ECO:0000313" key="1">
    <source>
        <dbReference type="EMBL" id="AJC70889.1"/>
    </source>
</evidence>
<keyword evidence="2" id="KW-1185">Reference proteome</keyword>
<evidence type="ECO:0000313" key="2">
    <source>
        <dbReference type="Proteomes" id="UP000062043"/>
    </source>
</evidence>
<dbReference type="PATRIC" id="fig|1432656.3.peg.154"/>
<organism evidence="1 2">
    <name type="scientific">Thermococcus guaymasensis DSM 11113</name>
    <dbReference type="NCBI Taxonomy" id="1432656"/>
    <lineage>
        <taxon>Archaea</taxon>
        <taxon>Methanobacteriati</taxon>
        <taxon>Methanobacteriota</taxon>
        <taxon>Thermococci</taxon>
        <taxon>Thermococcales</taxon>
        <taxon>Thermococcaceae</taxon>
        <taxon>Thermococcus</taxon>
    </lineage>
</organism>
<gene>
    <name evidence="1" type="ORF">X802_00780</name>
</gene>
<accession>A0A0X1KHZ7</accession>
<dbReference type="KEGG" id="tgy:X802_00780"/>